<keyword evidence="7" id="KW-0829">Tyrosine-protein kinase</keyword>
<keyword evidence="11" id="KW-0472">Membrane</keyword>
<reference evidence="13" key="1">
    <citation type="submission" date="2016-09" db="EMBL/GenBank/DDBJ databases">
        <title>Draft genome of thermotolerant cyanobacterium Desertifilum sp. strain IPPAS B-1220.</title>
        <authorList>
            <person name="Sinetova M.A."/>
            <person name="Bolakhan K."/>
            <person name="Zayadan B.K."/>
            <person name="Mironov K.S."/>
            <person name="Ustinova V."/>
            <person name="Kupriyanova E.V."/>
            <person name="Sidorov R.A."/>
            <person name="Skrypnik A.N."/>
            <person name="Gogoleva N.E."/>
            <person name="Gogolev Y.V."/>
            <person name="Los D.A."/>
        </authorList>
    </citation>
    <scope>NUCLEOTIDE SEQUENCE [LARGE SCALE GENOMIC DNA]</scope>
    <source>
        <strain evidence="13">IPPAS B-1220</strain>
    </source>
</reference>
<dbReference type="InterPro" id="IPR050445">
    <property type="entry name" value="Bact_polysacc_biosynth/exp"/>
</dbReference>
<evidence type="ECO:0000256" key="6">
    <source>
        <dbReference type="ARBA" id="ARBA00022840"/>
    </source>
</evidence>
<comment type="caution">
    <text evidence="13">The sequence shown here is derived from an EMBL/GenBank/DDBJ whole genome shotgun (WGS) entry which is preliminary data.</text>
</comment>
<dbReference type="STRING" id="1781255.BH720_06615"/>
<name>A0A1E5QMU6_9CYAN</name>
<keyword evidence="4" id="KW-0547">Nucleotide-binding</keyword>
<keyword evidence="11" id="KW-1133">Transmembrane helix</keyword>
<dbReference type="EMBL" id="MJGC01000042">
    <property type="protein sequence ID" value="OEJ75948.1"/>
    <property type="molecule type" value="Genomic_DNA"/>
</dbReference>
<dbReference type="GO" id="GO:0005886">
    <property type="term" value="C:plasma membrane"/>
    <property type="evidence" value="ECO:0007669"/>
    <property type="project" value="TreeGrafter"/>
</dbReference>
<proteinExistence type="inferred from homology"/>
<comment type="similarity">
    <text evidence="1">Belongs to the CpsD/CapB family.</text>
</comment>
<accession>A0A1E5QMU6</accession>
<feature type="compositionally biased region" description="Low complexity" evidence="10">
    <location>
        <begin position="528"/>
        <end position="537"/>
    </location>
</feature>
<protein>
    <recommendedName>
        <fullName evidence="2">non-specific protein-tyrosine kinase</fullName>
        <ecNumber evidence="2">2.7.10.2</ecNumber>
    </recommendedName>
</protein>
<evidence type="ECO:0000256" key="3">
    <source>
        <dbReference type="ARBA" id="ARBA00022679"/>
    </source>
</evidence>
<evidence type="ECO:0000313" key="13">
    <source>
        <dbReference type="EMBL" id="OEJ75948.1"/>
    </source>
</evidence>
<feature type="transmembrane region" description="Helical" evidence="11">
    <location>
        <begin position="46"/>
        <end position="64"/>
    </location>
</feature>
<keyword evidence="9" id="KW-0175">Coiled coil</keyword>
<dbReference type="SUPFAM" id="SSF52540">
    <property type="entry name" value="P-loop containing nucleoside triphosphate hydrolases"/>
    <property type="match status" value="1"/>
</dbReference>
<dbReference type="GO" id="GO:0005524">
    <property type="term" value="F:ATP binding"/>
    <property type="evidence" value="ECO:0007669"/>
    <property type="project" value="UniProtKB-KW"/>
</dbReference>
<dbReference type="CDD" id="cd05387">
    <property type="entry name" value="BY-kinase"/>
    <property type="match status" value="1"/>
</dbReference>
<feature type="coiled-coil region" evidence="9">
    <location>
        <begin position="194"/>
        <end position="221"/>
    </location>
</feature>
<dbReference type="PANTHER" id="PTHR32309">
    <property type="entry name" value="TYROSINE-PROTEIN KINASE"/>
    <property type="match status" value="1"/>
</dbReference>
<keyword evidence="11" id="KW-0812">Transmembrane</keyword>
<evidence type="ECO:0000256" key="9">
    <source>
        <dbReference type="SAM" id="Coils"/>
    </source>
</evidence>
<sequence length="792" mass="88022">MPTGKFSQGTPRNGQQPIPLNYYASSLQEKDEFDPKQLFNIIKRRIWVLVGVTAAFTGAIWVWTGTRDLVYLSEFRMLVEPVSEPSSSRELVTSRQPDSGFDYATQIEVLRSPKLLEPIIESLKSAYPTISYGEVISKLTITQVQDNQARPTKILTISYRDSDPQKIRTVLDTLVEGYSLYGIELRQQSLQRGVQFVEEQLPLLRDRVDSLQVELESFRRRYSLIDPESRGTEISSLMNLVNQQQKESQTELAQKQSLYVVLQRQLGVNPREAFTASALSESPRYQELLNQLLQVESEIAQESVRFLPDSPNMQVLLEKRENLLPLLNRESQRVLGTQSTLTVSGDLAPISVDLSKELVRTTNEIQVVQVRLAALEQVEAQLRQEFALIPALARQYTDLQRELQVANNSLNRFLATRETLQIEAAQKAVSWQVVSDPYTPFSPISPNLPRNLALGTVAGMLLGIAAALLAEQLDNAFHSPNEIKELTGLPLLGLIPFKRGLQRQDESREVSVAGRNWSSLGNWNARVSTNGSSSNGKGSDGENGHLLSNSAQGMDYNSSPFLEAFRSLYTNIRFLSSDTPIRSLVISSCLPAEGKSTVALYLARAAAAMGQRVLLVDADLRRPQIHARLGLPNMRGLSNAITTDIDPNEVILRSPFDDHLFVLTAGQIPPDPIKLLSSRKMQNLIEQFQTAFDLTIYDTPPTLGLADGSILGVRADGVLLVVGMGKTGRSELNQTLDNLKLSYVPVLGLIANGVKGLSTGADYYYRYYTPETRSRDAANPLPEVNHDGISRE</sequence>
<dbReference type="Gene3D" id="3.40.50.300">
    <property type="entry name" value="P-loop containing nucleotide triphosphate hydrolases"/>
    <property type="match status" value="1"/>
</dbReference>
<evidence type="ECO:0000256" key="2">
    <source>
        <dbReference type="ARBA" id="ARBA00011903"/>
    </source>
</evidence>
<evidence type="ECO:0000256" key="8">
    <source>
        <dbReference type="ARBA" id="ARBA00051245"/>
    </source>
</evidence>
<evidence type="ECO:0000256" key="4">
    <source>
        <dbReference type="ARBA" id="ARBA00022741"/>
    </source>
</evidence>
<organism evidence="13">
    <name type="scientific">Desertifilum tharense IPPAS B-1220</name>
    <dbReference type="NCBI Taxonomy" id="1781255"/>
    <lineage>
        <taxon>Bacteria</taxon>
        <taxon>Bacillati</taxon>
        <taxon>Cyanobacteriota</taxon>
        <taxon>Cyanophyceae</taxon>
        <taxon>Desertifilales</taxon>
        <taxon>Desertifilaceae</taxon>
        <taxon>Desertifilum</taxon>
    </lineage>
</organism>
<keyword evidence="5" id="KW-0418">Kinase</keyword>
<comment type="catalytic activity">
    <reaction evidence="8">
        <text>L-tyrosyl-[protein] + ATP = O-phospho-L-tyrosyl-[protein] + ADP + H(+)</text>
        <dbReference type="Rhea" id="RHEA:10596"/>
        <dbReference type="Rhea" id="RHEA-COMP:10136"/>
        <dbReference type="Rhea" id="RHEA-COMP:20101"/>
        <dbReference type="ChEBI" id="CHEBI:15378"/>
        <dbReference type="ChEBI" id="CHEBI:30616"/>
        <dbReference type="ChEBI" id="CHEBI:46858"/>
        <dbReference type="ChEBI" id="CHEBI:61978"/>
        <dbReference type="ChEBI" id="CHEBI:456216"/>
        <dbReference type="EC" id="2.7.10.2"/>
    </reaction>
</comment>
<keyword evidence="3" id="KW-0808">Transferase</keyword>
<evidence type="ECO:0000256" key="10">
    <source>
        <dbReference type="SAM" id="MobiDB-lite"/>
    </source>
</evidence>
<dbReference type="GO" id="GO:0004715">
    <property type="term" value="F:non-membrane spanning protein tyrosine kinase activity"/>
    <property type="evidence" value="ECO:0007669"/>
    <property type="project" value="UniProtKB-EC"/>
</dbReference>
<keyword evidence="6" id="KW-0067">ATP-binding</keyword>
<feature type="region of interest" description="Disordered" evidence="10">
    <location>
        <begin position="528"/>
        <end position="549"/>
    </location>
</feature>
<dbReference type="RefSeq" id="WP_069966389.1">
    <property type="nucleotide sequence ID" value="NZ_CM124774.1"/>
</dbReference>
<evidence type="ECO:0000256" key="11">
    <source>
        <dbReference type="SAM" id="Phobius"/>
    </source>
</evidence>
<evidence type="ECO:0000256" key="5">
    <source>
        <dbReference type="ARBA" id="ARBA00022777"/>
    </source>
</evidence>
<dbReference type="AlphaFoldDB" id="A0A1E5QMU6"/>
<dbReference type="NCBIfam" id="TIGR01007">
    <property type="entry name" value="eps_fam"/>
    <property type="match status" value="1"/>
</dbReference>
<gene>
    <name evidence="13" type="ORF">BH720_06615</name>
</gene>
<feature type="coiled-coil region" evidence="9">
    <location>
        <begin position="365"/>
        <end position="416"/>
    </location>
</feature>
<evidence type="ECO:0000256" key="7">
    <source>
        <dbReference type="ARBA" id="ARBA00023137"/>
    </source>
</evidence>
<evidence type="ECO:0000259" key="12">
    <source>
        <dbReference type="Pfam" id="PF13614"/>
    </source>
</evidence>
<dbReference type="PANTHER" id="PTHR32309:SF13">
    <property type="entry name" value="FERRIC ENTEROBACTIN TRANSPORT PROTEIN FEPE"/>
    <property type="match status" value="1"/>
</dbReference>
<evidence type="ECO:0000256" key="1">
    <source>
        <dbReference type="ARBA" id="ARBA00007316"/>
    </source>
</evidence>
<dbReference type="InterPro" id="IPR005702">
    <property type="entry name" value="Wzc-like_C"/>
</dbReference>
<feature type="domain" description="AAA" evidence="12">
    <location>
        <begin position="594"/>
        <end position="738"/>
    </location>
</feature>
<dbReference type="InterPro" id="IPR025669">
    <property type="entry name" value="AAA_dom"/>
</dbReference>
<dbReference type="InterPro" id="IPR027417">
    <property type="entry name" value="P-loop_NTPase"/>
</dbReference>
<dbReference type="EC" id="2.7.10.2" evidence="2"/>
<dbReference type="Pfam" id="PF13614">
    <property type="entry name" value="AAA_31"/>
    <property type="match status" value="1"/>
</dbReference>